<evidence type="ECO:0000256" key="5">
    <source>
        <dbReference type="ARBA" id="ARBA00022917"/>
    </source>
</evidence>
<evidence type="ECO:0000256" key="6">
    <source>
        <dbReference type="ARBA" id="ARBA00023146"/>
    </source>
</evidence>
<evidence type="ECO:0000313" key="8">
    <source>
        <dbReference type="EMBL" id="KKM94433.1"/>
    </source>
</evidence>
<evidence type="ECO:0000256" key="2">
    <source>
        <dbReference type="ARBA" id="ARBA00022598"/>
    </source>
</evidence>
<proteinExistence type="inferred from homology"/>
<dbReference type="InterPro" id="IPR004364">
    <property type="entry name" value="Aa-tRNA-synt_II"/>
</dbReference>
<protein>
    <recommendedName>
        <fullName evidence="7">Aminoacyl-transfer RNA synthetases class-II family profile domain-containing protein</fullName>
    </recommendedName>
</protein>
<gene>
    <name evidence="8" type="ORF">LCGC14_1198320</name>
</gene>
<dbReference type="Gene3D" id="3.30.1360.30">
    <property type="entry name" value="GAD-like domain"/>
    <property type="match status" value="1"/>
</dbReference>
<dbReference type="PANTHER" id="PTHR22594">
    <property type="entry name" value="ASPARTYL/LYSYL-TRNA SYNTHETASE"/>
    <property type="match status" value="1"/>
</dbReference>
<evidence type="ECO:0000256" key="3">
    <source>
        <dbReference type="ARBA" id="ARBA00022741"/>
    </source>
</evidence>
<dbReference type="GO" id="GO:0006422">
    <property type="term" value="P:aspartyl-tRNA aminoacylation"/>
    <property type="evidence" value="ECO:0007669"/>
    <property type="project" value="TreeGrafter"/>
</dbReference>
<keyword evidence="5" id="KW-0648">Protein biosynthesis</keyword>
<dbReference type="InterPro" id="IPR004524">
    <property type="entry name" value="Asp-tRNA-ligase_1"/>
</dbReference>
<dbReference type="EMBL" id="LAZR01006140">
    <property type="protein sequence ID" value="KKM94433.1"/>
    <property type="molecule type" value="Genomic_DNA"/>
</dbReference>
<dbReference type="InterPro" id="IPR006195">
    <property type="entry name" value="aa-tRNA-synth_II"/>
</dbReference>
<evidence type="ECO:0000256" key="4">
    <source>
        <dbReference type="ARBA" id="ARBA00022840"/>
    </source>
</evidence>
<dbReference type="InterPro" id="IPR002312">
    <property type="entry name" value="Asp/Asn-tRNA-synth_IIb"/>
</dbReference>
<reference evidence="8" key="1">
    <citation type="journal article" date="2015" name="Nature">
        <title>Complex archaea that bridge the gap between prokaryotes and eukaryotes.</title>
        <authorList>
            <person name="Spang A."/>
            <person name="Saw J.H."/>
            <person name="Jorgensen S.L."/>
            <person name="Zaremba-Niedzwiedzka K."/>
            <person name="Martijn J."/>
            <person name="Lind A.E."/>
            <person name="van Eijk R."/>
            <person name="Schleper C."/>
            <person name="Guy L."/>
            <person name="Ettema T.J."/>
        </authorList>
    </citation>
    <scope>NUCLEOTIDE SEQUENCE</scope>
</reference>
<feature type="domain" description="Aminoacyl-transfer RNA synthetases class-II family profile" evidence="7">
    <location>
        <begin position="1"/>
        <end position="414"/>
    </location>
</feature>
<keyword evidence="2" id="KW-0436">Ligase</keyword>
<dbReference type="AlphaFoldDB" id="A0A0F9LM51"/>
<dbReference type="PROSITE" id="PS50862">
    <property type="entry name" value="AA_TRNA_LIGASE_II"/>
    <property type="match status" value="1"/>
</dbReference>
<dbReference type="InterPro" id="IPR029351">
    <property type="entry name" value="GAD_dom"/>
</dbReference>
<evidence type="ECO:0000259" key="7">
    <source>
        <dbReference type="PROSITE" id="PS50862"/>
    </source>
</evidence>
<dbReference type="Gene3D" id="3.30.930.10">
    <property type="entry name" value="Bira Bifunctional Protein, Domain 2"/>
    <property type="match status" value="1"/>
</dbReference>
<sequence length="431" mass="48370">TVRKFLNDNGFLEVETPYLTKSTPEGARDFLVPSRLSPETFYALPQSPQLFKQILQVSGVERYYQLARAFRDEDLRADRQPEHTQIDIEMSFVSEADIIKLAQSMIFEVFELIGEKADFDEMTYVDVMNSYGSDKPDLRFGLSIKDVSKVFEKSGFKVFSNVIADGGSIKGFKVEDGGGLSRAELDKIIEQAIELGAKGLVWLVKEDKTFKSPIAKFLSEKELKDLANEFEAKKGDLILMVAGDTALNLEVLGQLRPLMAEKFSLVKPGFKFLTIVDFPLFIYDAEEKRLKSHHHPFTLPKHEYLKEMEKEPTKVIAHAYDMVINGIEVGGGSLRIYDPALQQRIFELLGISKDEAKEKFGFLLEAFKYGAPPHGGIAFGLDRLVMLLSGSETIRDVIAFPKTQSGTDLMTGAPDHVSPGQLKDLHIKTEK</sequence>
<keyword evidence="4" id="KW-0067">ATP-binding</keyword>
<keyword evidence="6" id="KW-0030">Aminoacyl-tRNA synthetase</keyword>
<dbReference type="InterPro" id="IPR047090">
    <property type="entry name" value="AspRS_core"/>
</dbReference>
<evidence type="ECO:0000256" key="1">
    <source>
        <dbReference type="ARBA" id="ARBA00006303"/>
    </source>
</evidence>
<dbReference type="Pfam" id="PF02938">
    <property type="entry name" value="GAD"/>
    <property type="match status" value="1"/>
</dbReference>
<dbReference type="SUPFAM" id="SSF55681">
    <property type="entry name" value="Class II aaRS and biotin synthetases"/>
    <property type="match status" value="1"/>
</dbReference>
<accession>A0A0F9LM51</accession>
<dbReference type="InterPro" id="IPR004115">
    <property type="entry name" value="GAD-like_sf"/>
</dbReference>
<dbReference type="InterPro" id="IPR045864">
    <property type="entry name" value="aa-tRNA-synth_II/BPL/LPL"/>
</dbReference>
<dbReference type="NCBIfam" id="TIGR00459">
    <property type="entry name" value="aspS_bact"/>
    <property type="match status" value="1"/>
</dbReference>
<dbReference type="CDD" id="cd00777">
    <property type="entry name" value="AspRS_core"/>
    <property type="match status" value="1"/>
</dbReference>
<comment type="caution">
    <text evidence="8">The sequence shown here is derived from an EMBL/GenBank/DDBJ whole genome shotgun (WGS) entry which is preliminary data.</text>
</comment>
<dbReference type="GO" id="GO:0005737">
    <property type="term" value="C:cytoplasm"/>
    <property type="evidence" value="ECO:0007669"/>
    <property type="project" value="InterPro"/>
</dbReference>
<comment type="similarity">
    <text evidence="1">Belongs to the class-II aminoacyl-tRNA synthetase family. Type 1 subfamily.</text>
</comment>
<dbReference type="PANTHER" id="PTHR22594:SF5">
    <property type="entry name" value="ASPARTATE--TRNA LIGASE, MITOCHONDRIAL"/>
    <property type="match status" value="1"/>
</dbReference>
<dbReference type="PRINTS" id="PR01042">
    <property type="entry name" value="TRNASYNTHASP"/>
</dbReference>
<dbReference type="NCBIfam" id="NF001750">
    <property type="entry name" value="PRK00476.1"/>
    <property type="match status" value="1"/>
</dbReference>
<keyword evidence="3" id="KW-0547">Nucleotide-binding</keyword>
<dbReference type="SUPFAM" id="SSF55261">
    <property type="entry name" value="GAD domain-like"/>
    <property type="match status" value="1"/>
</dbReference>
<dbReference type="GO" id="GO:0005524">
    <property type="term" value="F:ATP binding"/>
    <property type="evidence" value="ECO:0007669"/>
    <property type="project" value="UniProtKB-KW"/>
</dbReference>
<name>A0A0F9LM51_9ZZZZ</name>
<dbReference type="Pfam" id="PF00152">
    <property type="entry name" value="tRNA-synt_2"/>
    <property type="match status" value="1"/>
</dbReference>
<organism evidence="8">
    <name type="scientific">marine sediment metagenome</name>
    <dbReference type="NCBI Taxonomy" id="412755"/>
    <lineage>
        <taxon>unclassified sequences</taxon>
        <taxon>metagenomes</taxon>
        <taxon>ecological metagenomes</taxon>
    </lineage>
</organism>
<dbReference type="GO" id="GO:0004815">
    <property type="term" value="F:aspartate-tRNA ligase activity"/>
    <property type="evidence" value="ECO:0007669"/>
    <property type="project" value="TreeGrafter"/>
</dbReference>
<feature type="non-terminal residue" evidence="8">
    <location>
        <position position="1"/>
    </location>
</feature>